<organism>
    <name type="scientific">Branchiostoma floridae</name>
    <name type="common">Florida lancelet</name>
    <name type="synonym">Amphioxus</name>
    <dbReference type="NCBI Taxonomy" id="7739"/>
    <lineage>
        <taxon>Eukaryota</taxon>
        <taxon>Metazoa</taxon>
        <taxon>Chordata</taxon>
        <taxon>Cephalochordata</taxon>
        <taxon>Leptocardii</taxon>
        <taxon>Amphioxiformes</taxon>
        <taxon>Branchiostomatidae</taxon>
        <taxon>Branchiostoma</taxon>
    </lineage>
</organism>
<proteinExistence type="predicted"/>
<gene>
    <name evidence="1" type="ORF">BRAFLDRAFT_101223</name>
</gene>
<name>C3ZGG7_BRAFL</name>
<protein>
    <submittedName>
        <fullName evidence="1">Uncharacterized protein</fullName>
    </submittedName>
</protein>
<dbReference type="InParanoid" id="C3ZGG7"/>
<dbReference type="AlphaFoldDB" id="C3ZGG7"/>
<reference evidence="1" key="1">
    <citation type="journal article" date="2008" name="Nature">
        <title>The amphioxus genome and the evolution of the chordate karyotype.</title>
        <authorList>
            <consortium name="US DOE Joint Genome Institute (JGI-PGF)"/>
            <person name="Putnam N.H."/>
            <person name="Butts T."/>
            <person name="Ferrier D.E.K."/>
            <person name="Furlong R.F."/>
            <person name="Hellsten U."/>
            <person name="Kawashima T."/>
            <person name="Robinson-Rechavi M."/>
            <person name="Shoguchi E."/>
            <person name="Terry A."/>
            <person name="Yu J.-K."/>
            <person name="Benito-Gutierrez E.L."/>
            <person name="Dubchak I."/>
            <person name="Garcia-Fernandez J."/>
            <person name="Gibson-Brown J.J."/>
            <person name="Grigoriev I.V."/>
            <person name="Horton A.C."/>
            <person name="de Jong P.J."/>
            <person name="Jurka J."/>
            <person name="Kapitonov V.V."/>
            <person name="Kohara Y."/>
            <person name="Kuroki Y."/>
            <person name="Lindquist E."/>
            <person name="Lucas S."/>
            <person name="Osoegawa K."/>
            <person name="Pennacchio L.A."/>
            <person name="Salamov A.A."/>
            <person name="Satou Y."/>
            <person name="Sauka-Spengler T."/>
            <person name="Schmutz J."/>
            <person name="Shin-I T."/>
            <person name="Toyoda A."/>
            <person name="Bronner-Fraser M."/>
            <person name="Fujiyama A."/>
            <person name="Holland L.Z."/>
            <person name="Holland P.W.H."/>
            <person name="Satoh N."/>
            <person name="Rokhsar D.S."/>
        </authorList>
    </citation>
    <scope>NUCLEOTIDE SEQUENCE [LARGE SCALE GENOMIC DNA]</scope>
    <source>
        <strain evidence="1">S238N-H82</strain>
        <tissue evidence="1">Testes</tissue>
    </source>
</reference>
<evidence type="ECO:0000313" key="1">
    <source>
        <dbReference type="EMBL" id="EEN48348.1"/>
    </source>
</evidence>
<dbReference type="EMBL" id="GG666618">
    <property type="protein sequence ID" value="EEN48348.1"/>
    <property type="molecule type" value="Genomic_DNA"/>
</dbReference>
<sequence length="110" mass="12599">MAAAKDHDPLRKNTFTIHGVIRNLILFGQLDQGTRPRGGQRKRYKDTLKHYLKKGHVDPTSLEKLCSDRNAWRQLTNTTVTTFETERVAAVEAKRKARKARQSRTATVNL</sequence>
<accession>C3ZGG7</accession>